<evidence type="ECO:0000259" key="1">
    <source>
        <dbReference type="PROSITE" id="PS50004"/>
    </source>
</evidence>
<comment type="caution">
    <text evidence="2">The sequence shown here is derived from an EMBL/GenBank/DDBJ whole genome shotgun (WGS) entry which is preliminary data.</text>
</comment>
<proteinExistence type="predicted"/>
<keyword evidence="3" id="KW-1185">Reference proteome</keyword>
<dbReference type="Pfam" id="PF00168">
    <property type="entry name" value="C2"/>
    <property type="match status" value="2"/>
</dbReference>
<dbReference type="InterPro" id="IPR035892">
    <property type="entry name" value="C2_domain_sf"/>
</dbReference>
<dbReference type="PROSITE" id="PS50004">
    <property type="entry name" value="C2"/>
    <property type="match status" value="1"/>
</dbReference>
<dbReference type="Proteomes" id="UP000521872">
    <property type="component" value="Unassembled WGS sequence"/>
</dbReference>
<feature type="domain" description="C2" evidence="1">
    <location>
        <begin position="152"/>
        <end position="283"/>
    </location>
</feature>
<reference evidence="2 3" key="1">
    <citation type="submission" date="2019-12" db="EMBL/GenBank/DDBJ databases">
        <authorList>
            <person name="Floudas D."/>
            <person name="Bentzer J."/>
            <person name="Ahren D."/>
            <person name="Johansson T."/>
            <person name="Persson P."/>
            <person name="Tunlid A."/>
        </authorList>
    </citation>
    <scope>NUCLEOTIDE SEQUENCE [LARGE SCALE GENOMIC DNA]</scope>
    <source>
        <strain evidence="2 3">CBS 102.39</strain>
    </source>
</reference>
<accession>A0A8H4R476</accession>
<dbReference type="SUPFAM" id="SSF49562">
    <property type="entry name" value="C2 domain (Calcium/lipid-binding domain, CaLB)"/>
    <property type="match status" value="1"/>
</dbReference>
<gene>
    <name evidence="2" type="ORF">D9613_001689</name>
</gene>
<dbReference type="PANTHER" id="PTHR46980:SF2">
    <property type="entry name" value="TRICALBIN-1-RELATED"/>
    <property type="match status" value="1"/>
</dbReference>
<dbReference type="InterPro" id="IPR052455">
    <property type="entry name" value="Tricalbin_domain"/>
</dbReference>
<dbReference type="EMBL" id="JAACJL010000001">
    <property type="protein sequence ID" value="KAF4622967.1"/>
    <property type="molecule type" value="Genomic_DNA"/>
</dbReference>
<evidence type="ECO:0000313" key="2">
    <source>
        <dbReference type="EMBL" id="KAF4622967.1"/>
    </source>
</evidence>
<dbReference type="InterPro" id="IPR000008">
    <property type="entry name" value="C2_dom"/>
</dbReference>
<dbReference type="AlphaFoldDB" id="A0A8H4R476"/>
<protein>
    <recommendedName>
        <fullName evidence="1">C2 domain-containing protein</fullName>
    </recommendedName>
</protein>
<organism evidence="2 3">
    <name type="scientific">Agrocybe pediades</name>
    <dbReference type="NCBI Taxonomy" id="84607"/>
    <lineage>
        <taxon>Eukaryota</taxon>
        <taxon>Fungi</taxon>
        <taxon>Dikarya</taxon>
        <taxon>Basidiomycota</taxon>
        <taxon>Agaricomycotina</taxon>
        <taxon>Agaricomycetes</taxon>
        <taxon>Agaricomycetidae</taxon>
        <taxon>Agaricales</taxon>
        <taxon>Agaricineae</taxon>
        <taxon>Strophariaceae</taxon>
        <taxon>Agrocybe</taxon>
    </lineage>
</organism>
<sequence length="312" mass="34866">MSLILAKTYHLAGGIYDLMLSCLGNSRAAYEPIASNTASSSVIGAVRIVVQAANLDNIMGSKPSVIMRVQGRPETSTTVGKSKVPEQTLHSSYFLVYSLEEQIEFQVLKRYGFLDAGTAGKMMVSLKHLETEPTRMGREEGIFKSTNKGSKRKGSLLLDMFYYPILQVPTCSNTGIVTLRIGQAKGLLAEGTDIHSEKKHSKLMVVTRMDWTSQPIHKSHEAYDVDEPSWNCSFDFLCFDKSSTTIVMKIVSKRWNGTHVEYGHVSLALNELVQADRDELGWWPLSGFPNGRLQVTADWKPIELHQDNIYKE</sequence>
<dbReference type="Gene3D" id="2.60.40.150">
    <property type="entry name" value="C2 domain"/>
    <property type="match status" value="1"/>
</dbReference>
<name>A0A8H4R476_9AGAR</name>
<dbReference type="PANTHER" id="PTHR46980">
    <property type="entry name" value="TRICALBIN-1-RELATED"/>
    <property type="match status" value="1"/>
</dbReference>
<evidence type="ECO:0000313" key="3">
    <source>
        <dbReference type="Proteomes" id="UP000521872"/>
    </source>
</evidence>